<dbReference type="Proteomes" id="UP001469553">
    <property type="component" value="Unassembled WGS sequence"/>
</dbReference>
<evidence type="ECO:0000313" key="6">
    <source>
        <dbReference type="EMBL" id="MEQ2299895.1"/>
    </source>
</evidence>
<gene>
    <name evidence="6" type="ORF">AMECASPLE_019659</name>
</gene>
<dbReference type="CDD" id="cd04591">
    <property type="entry name" value="CBS_pair_voltage-gated_CLC_euk_bac"/>
    <property type="match status" value="1"/>
</dbReference>
<feature type="compositionally biased region" description="Polar residues" evidence="5">
    <location>
        <begin position="391"/>
        <end position="401"/>
    </location>
</feature>
<feature type="region of interest" description="Disordered" evidence="5">
    <location>
        <begin position="1"/>
        <end position="151"/>
    </location>
</feature>
<keyword evidence="2" id="KW-0406">Ion transport</keyword>
<protein>
    <submittedName>
        <fullName evidence="6">Uncharacterized protein</fullName>
    </submittedName>
</protein>
<dbReference type="Gene3D" id="3.10.580.10">
    <property type="entry name" value="CBS-domain"/>
    <property type="match status" value="1"/>
</dbReference>
<evidence type="ECO:0000256" key="4">
    <source>
        <dbReference type="ARBA" id="ARBA00023214"/>
    </source>
</evidence>
<feature type="compositionally biased region" description="Basic and acidic residues" evidence="5">
    <location>
        <begin position="348"/>
        <end position="360"/>
    </location>
</feature>
<keyword evidence="3" id="KW-0407">Ion channel</keyword>
<evidence type="ECO:0000256" key="5">
    <source>
        <dbReference type="SAM" id="MobiDB-lite"/>
    </source>
</evidence>
<accession>A0ABV0Z206</accession>
<evidence type="ECO:0000313" key="7">
    <source>
        <dbReference type="Proteomes" id="UP001469553"/>
    </source>
</evidence>
<dbReference type="InterPro" id="IPR046342">
    <property type="entry name" value="CBS_dom_sf"/>
</dbReference>
<keyword evidence="4" id="KW-0868">Chloride</keyword>
<feature type="region of interest" description="Disordered" evidence="5">
    <location>
        <begin position="336"/>
        <end position="401"/>
    </location>
</feature>
<evidence type="ECO:0000256" key="3">
    <source>
        <dbReference type="ARBA" id="ARBA00023173"/>
    </source>
</evidence>
<dbReference type="EMBL" id="JAHRIP010048624">
    <property type="protein sequence ID" value="MEQ2299895.1"/>
    <property type="molecule type" value="Genomic_DNA"/>
</dbReference>
<feature type="compositionally biased region" description="Basic and acidic residues" evidence="5">
    <location>
        <begin position="43"/>
        <end position="53"/>
    </location>
</feature>
<dbReference type="PANTHER" id="PTHR45720">
    <property type="entry name" value="CHLORIDE CHANNEL PROTEIN 2"/>
    <property type="match status" value="1"/>
</dbReference>
<dbReference type="PANTHER" id="PTHR45720:SF14">
    <property type="entry name" value="CHLORIDE CHANNEL PROTEIN 2"/>
    <property type="match status" value="1"/>
</dbReference>
<dbReference type="SUPFAM" id="SSF54631">
    <property type="entry name" value="CBS-domain pair"/>
    <property type="match status" value="1"/>
</dbReference>
<evidence type="ECO:0000256" key="2">
    <source>
        <dbReference type="ARBA" id="ARBA00023065"/>
    </source>
</evidence>
<name>A0ABV0Z206_9TELE</name>
<sequence>MPKGKTPAQQAEGRHRKAPAHGAKRSHPHPETQTHLHPGQPSKNDRAKPDRRSPRASTTATPPILLCIRRGTARTTNPKHTEPTRNHPANEQTPPQYEAETPDASAEPSDARPAAPPPGGSQTLSCADPDKELLESPDGPASPDKTKPKRVRISMAESAEVEDCMTPSDIAEWEDQQLDQLVDFKNCKIDPAPFQLVEQTSLHKTHTIFSLLGLDHAYVTSMGRLVGVVSLKELRKAIEGSVTVTGVKVRPPLASFRDSGNSTSVSEVTELHKLCMRHRGLSLPREPKPPNAAKKLDLSFNDVPVSFSDKTNLEFENSDHQLSDLVLQESPSFTEDQSEFTFDCSPSHTEESELGCDHNPTEPTPEPDEVEQEHRSPTLNMDQAESGGEGSTVQTKGQSEC</sequence>
<comment type="caution">
    <text evidence="6">The sequence shown here is derived from an EMBL/GenBank/DDBJ whole genome shotgun (WGS) entry which is preliminary data.</text>
</comment>
<reference evidence="6 7" key="1">
    <citation type="submission" date="2021-06" db="EMBL/GenBank/DDBJ databases">
        <authorList>
            <person name="Palmer J.M."/>
        </authorList>
    </citation>
    <scope>NUCLEOTIDE SEQUENCE [LARGE SCALE GENOMIC DNA]</scope>
    <source>
        <strain evidence="6 7">AS_MEX2019</strain>
        <tissue evidence="6">Muscle</tissue>
    </source>
</reference>
<keyword evidence="3" id="KW-0869">Chloride channel</keyword>
<organism evidence="6 7">
    <name type="scientific">Ameca splendens</name>
    <dbReference type="NCBI Taxonomy" id="208324"/>
    <lineage>
        <taxon>Eukaryota</taxon>
        <taxon>Metazoa</taxon>
        <taxon>Chordata</taxon>
        <taxon>Craniata</taxon>
        <taxon>Vertebrata</taxon>
        <taxon>Euteleostomi</taxon>
        <taxon>Actinopterygii</taxon>
        <taxon>Neopterygii</taxon>
        <taxon>Teleostei</taxon>
        <taxon>Neoteleostei</taxon>
        <taxon>Acanthomorphata</taxon>
        <taxon>Ovalentaria</taxon>
        <taxon>Atherinomorphae</taxon>
        <taxon>Cyprinodontiformes</taxon>
        <taxon>Goodeidae</taxon>
        <taxon>Ameca</taxon>
    </lineage>
</organism>
<dbReference type="InterPro" id="IPR050970">
    <property type="entry name" value="Cl_channel_volt-gated"/>
</dbReference>
<keyword evidence="1" id="KW-0813">Transport</keyword>
<feature type="compositionally biased region" description="Basic residues" evidence="5">
    <location>
        <begin position="14"/>
        <end position="27"/>
    </location>
</feature>
<keyword evidence="7" id="KW-1185">Reference proteome</keyword>
<evidence type="ECO:0000256" key="1">
    <source>
        <dbReference type="ARBA" id="ARBA00022448"/>
    </source>
</evidence>
<proteinExistence type="predicted"/>